<evidence type="ECO:0000259" key="7">
    <source>
        <dbReference type="Pfam" id="PF00441"/>
    </source>
</evidence>
<gene>
    <name evidence="10" type="ORF">GCM10023094_20460</name>
</gene>
<dbReference type="SUPFAM" id="SSF56645">
    <property type="entry name" value="Acyl-CoA dehydrogenase NM domain-like"/>
    <property type="match status" value="1"/>
</dbReference>
<dbReference type="EMBL" id="BAABFB010000030">
    <property type="protein sequence ID" value="GAA4477720.1"/>
    <property type="molecule type" value="Genomic_DNA"/>
</dbReference>
<feature type="domain" description="Acyl-CoA dehydrogenase/oxidase C-terminal" evidence="7">
    <location>
        <begin position="232"/>
        <end position="347"/>
    </location>
</feature>
<dbReference type="InterPro" id="IPR046373">
    <property type="entry name" value="Acyl-CoA_Oxase/DH_mid-dom_sf"/>
</dbReference>
<evidence type="ECO:0000259" key="9">
    <source>
        <dbReference type="Pfam" id="PF02771"/>
    </source>
</evidence>
<keyword evidence="3 6" id="KW-0285">Flavoprotein</keyword>
<comment type="caution">
    <text evidence="10">The sequence shown here is derived from an EMBL/GenBank/DDBJ whole genome shotgun (WGS) entry which is preliminary data.</text>
</comment>
<evidence type="ECO:0000256" key="4">
    <source>
        <dbReference type="ARBA" id="ARBA00022827"/>
    </source>
</evidence>
<dbReference type="PANTHER" id="PTHR43884">
    <property type="entry name" value="ACYL-COA DEHYDROGENASE"/>
    <property type="match status" value="1"/>
</dbReference>
<comment type="cofactor">
    <cofactor evidence="1 6">
        <name>FAD</name>
        <dbReference type="ChEBI" id="CHEBI:57692"/>
    </cofactor>
</comment>
<name>A0ABP8P1C0_9NOCA</name>
<keyword evidence="4 6" id="KW-0274">FAD</keyword>
<dbReference type="InterPro" id="IPR009100">
    <property type="entry name" value="AcylCoA_DH/oxidase_NM_dom_sf"/>
</dbReference>
<dbReference type="RefSeq" id="WP_345344346.1">
    <property type="nucleotide sequence ID" value="NZ_BAABFB010000030.1"/>
</dbReference>
<reference evidence="11" key="1">
    <citation type="journal article" date="2019" name="Int. J. Syst. Evol. Microbiol.">
        <title>The Global Catalogue of Microorganisms (GCM) 10K type strain sequencing project: providing services to taxonomists for standard genome sequencing and annotation.</title>
        <authorList>
            <consortium name="The Broad Institute Genomics Platform"/>
            <consortium name="The Broad Institute Genome Sequencing Center for Infectious Disease"/>
            <person name="Wu L."/>
            <person name="Ma J."/>
        </authorList>
    </citation>
    <scope>NUCLEOTIDE SEQUENCE [LARGE SCALE GENOMIC DNA]</scope>
    <source>
        <strain evidence="11">JCM 32206</strain>
    </source>
</reference>
<dbReference type="Pfam" id="PF02770">
    <property type="entry name" value="Acyl-CoA_dh_M"/>
    <property type="match status" value="1"/>
</dbReference>
<dbReference type="InterPro" id="IPR013786">
    <property type="entry name" value="AcylCoA_DH/ox_N"/>
</dbReference>
<organism evidence="10 11">
    <name type="scientific">Rhodococcus olei</name>
    <dbReference type="NCBI Taxonomy" id="2161675"/>
    <lineage>
        <taxon>Bacteria</taxon>
        <taxon>Bacillati</taxon>
        <taxon>Actinomycetota</taxon>
        <taxon>Actinomycetes</taxon>
        <taxon>Mycobacteriales</taxon>
        <taxon>Nocardiaceae</taxon>
        <taxon>Rhodococcus</taxon>
    </lineage>
</organism>
<dbReference type="Pfam" id="PF00441">
    <property type="entry name" value="Acyl-CoA_dh_1"/>
    <property type="match status" value="1"/>
</dbReference>
<evidence type="ECO:0000313" key="10">
    <source>
        <dbReference type="EMBL" id="GAA4477720.1"/>
    </source>
</evidence>
<dbReference type="InterPro" id="IPR036250">
    <property type="entry name" value="AcylCo_DH-like_C"/>
</dbReference>
<proteinExistence type="inferred from homology"/>
<feature type="domain" description="Acyl-CoA dehydrogenase/oxidase N-terminal" evidence="9">
    <location>
        <begin position="6"/>
        <end position="117"/>
    </location>
</feature>
<dbReference type="Proteomes" id="UP001501183">
    <property type="component" value="Unassembled WGS sequence"/>
</dbReference>
<evidence type="ECO:0000256" key="3">
    <source>
        <dbReference type="ARBA" id="ARBA00022630"/>
    </source>
</evidence>
<protein>
    <submittedName>
        <fullName evidence="10">Acyl-CoA dehydrogenase family protein</fullName>
    </submittedName>
</protein>
<dbReference type="Gene3D" id="2.40.110.10">
    <property type="entry name" value="Butyryl-CoA Dehydrogenase, subunit A, domain 2"/>
    <property type="match status" value="1"/>
</dbReference>
<dbReference type="Gene3D" id="1.20.140.10">
    <property type="entry name" value="Butyryl-CoA Dehydrogenase, subunit A, domain 3"/>
    <property type="match status" value="1"/>
</dbReference>
<evidence type="ECO:0000313" key="11">
    <source>
        <dbReference type="Proteomes" id="UP001501183"/>
    </source>
</evidence>
<evidence type="ECO:0000256" key="1">
    <source>
        <dbReference type="ARBA" id="ARBA00001974"/>
    </source>
</evidence>
<dbReference type="SUPFAM" id="SSF47203">
    <property type="entry name" value="Acyl-CoA dehydrogenase C-terminal domain-like"/>
    <property type="match status" value="1"/>
</dbReference>
<evidence type="ECO:0000256" key="5">
    <source>
        <dbReference type="ARBA" id="ARBA00023002"/>
    </source>
</evidence>
<dbReference type="Pfam" id="PF02771">
    <property type="entry name" value="Acyl-CoA_dh_N"/>
    <property type="match status" value="1"/>
</dbReference>
<dbReference type="InterPro" id="IPR037069">
    <property type="entry name" value="AcylCoA_DH/ox_N_sf"/>
</dbReference>
<evidence type="ECO:0000259" key="8">
    <source>
        <dbReference type="Pfam" id="PF02770"/>
    </source>
</evidence>
<dbReference type="InterPro" id="IPR009075">
    <property type="entry name" value="AcylCo_DH/oxidase_C"/>
</dbReference>
<evidence type="ECO:0000256" key="6">
    <source>
        <dbReference type="RuleBase" id="RU362125"/>
    </source>
</evidence>
<keyword evidence="5 6" id="KW-0560">Oxidoreductase</keyword>
<accession>A0ABP8P1C0</accession>
<dbReference type="PANTHER" id="PTHR43884:SF20">
    <property type="entry name" value="ACYL-COA DEHYDROGENASE FADE28"/>
    <property type="match status" value="1"/>
</dbReference>
<comment type="similarity">
    <text evidence="2 6">Belongs to the acyl-CoA dehydrogenase family.</text>
</comment>
<dbReference type="Gene3D" id="1.10.540.10">
    <property type="entry name" value="Acyl-CoA dehydrogenase/oxidase, N-terminal domain"/>
    <property type="match status" value="1"/>
</dbReference>
<dbReference type="InterPro" id="IPR006091">
    <property type="entry name" value="Acyl-CoA_Oxase/DH_mid-dom"/>
</dbReference>
<feature type="domain" description="Acyl-CoA oxidase/dehydrogenase middle" evidence="8">
    <location>
        <begin position="122"/>
        <end position="199"/>
    </location>
</feature>
<evidence type="ECO:0000256" key="2">
    <source>
        <dbReference type="ARBA" id="ARBA00009347"/>
    </source>
</evidence>
<sequence>MDFELNDEQVMLRDTTRELLSRSYDAEKRNAVTAEGKGWSDEVWGKLAEIGLLGLQFAEEDGGMGAGPVETMAVMTEIGRALAPEPYLDGVVTPGGLVADAGSADQRAKILPALAEGGVLLAFAHAEPGSRWPNEVVATTATAAGDGWTLTGTKNPVLHGDCADTLVVSAVLPGGGTGLFLVAADAAGVTRKPYATHDDLRAAQIEFAGAPAEQLGAGGDASAAIMAAQVRTQAALCAEAVGAMAETLRLTTEYLKQRKQFGVPLAKFQTLTQRAADMYVELELASSMSLYATMSLADGVVDPIVASRAKLQISRAARHIGLEAIQMHGGIGMTAEYPVGHYVSRLTAIGHTLGGADDHLRVLAGAVADHEMVELTK</sequence>
<dbReference type="CDD" id="cd00567">
    <property type="entry name" value="ACAD"/>
    <property type="match status" value="1"/>
</dbReference>
<keyword evidence="11" id="KW-1185">Reference proteome</keyword>